<accession>A0A0B6Z236</accession>
<gene>
    <name evidence="1" type="primary">ORF43860</name>
</gene>
<dbReference type="AlphaFoldDB" id="A0A0B6Z236"/>
<protein>
    <submittedName>
        <fullName evidence="1">Uncharacterized protein</fullName>
    </submittedName>
</protein>
<dbReference type="EMBL" id="HACG01015121">
    <property type="protein sequence ID" value="CEK61986.1"/>
    <property type="molecule type" value="Transcribed_RNA"/>
</dbReference>
<sequence length="98" mass="11233">DWEITGRIFDLCDHLTTLVSANELGGVILTVSDDFRLAKWNLQSGSLLWSKKLPCHGEAIREIYSVFYDQAVLLVQQSQTRRDFTISVVYTGDYNKMM</sequence>
<organism evidence="1">
    <name type="scientific">Arion vulgaris</name>
    <dbReference type="NCBI Taxonomy" id="1028688"/>
    <lineage>
        <taxon>Eukaryota</taxon>
        <taxon>Metazoa</taxon>
        <taxon>Spiralia</taxon>
        <taxon>Lophotrochozoa</taxon>
        <taxon>Mollusca</taxon>
        <taxon>Gastropoda</taxon>
        <taxon>Heterobranchia</taxon>
        <taxon>Euthyneura</taxon>
        <taxon>Panpulmonata</taxon>
        <taxon>Eupulmonata</taxon>
        <taxon>Stylommatophora</taxon>
        <taxon>Helicina</taxon>
        <taxon>Arionoidea</taxon>
        <taxon>Arionidae</taxon>
        <taxon>Arion</taxon>
    </lineage>
</organism>
<feature type="non-terminal residue" evidence="1">
    <location>
        <position position="98"/>
    </location>
</feature>
<dbReference type="InterPro" id="IPR011047">
    <property type="entry name" value="Quinoprotein_ADH-like_sf"/>
</dbReference>
<feature type="non-terminal residue" evidence="1">
    <location>
        <position position="1"/>
    </location>
</feature>
<dbReference type="SUPFAM" id="SSF50998">
    <property type="entry name" value="Quinoprotein alcohol dehydrogenase-like"/>
    <property type="match status" value="1"/>
</dbReference>
<reference evidence="1" key="1">
    <citation type="submission" date="2014-12" db="EMBL/GenBank/DDBJ databases">
        <title>Insight into the proteome of Arion vulgaris.</title>
        <authorList>
            <person name="Aradska J."/>
            <person name="Bulat T."/>
            <person name="Smidak R."/>
            <person name="Sarate P."/>
            <person name="Gangsoo J."/>
            <person name="Sialana F."/>
            <person name="Bilban M."/>
            <person name="Lubec G."/>
        </authorList>
    </citation>
    <scope>NUCLEOTIDE SEQUENCE</scope>
    <source>
        <tissue evidence="1">Skin</tissue>
    </source>
</reference>
<evidence type="ECO:0000313" key="1">
    <source>
        <dbReference type="EMBL" id="CEK61986.1"/>
    </source>
</evidence>
<name>A0A0B6Z236_9EUPU</name>
<proteinExistence type="predicted"/>